<keyword evidence="6 9" id="KW-0560">Oxidoreductase</keyword>
<name>E7QU03_HALPU</name>
<dbReference type="EMBL" id="AEMG01000009">
    <property type="protein sequence ID" value="EFW92082.1"/>
    <property type="molecule type" value="Genomic_DNA"/>
</dbReference>
<dbReference type="EMBL" id="FRAN01000003">
    <property type="protein sequence ID" value="SHK87978.1"/>
    <property type="molecule type" value="Genomic_DNA"/>
</dbReference>
<comment type="cofactor">
    <cofactor evidence="1">
        <name>FAD</name>
        <dbReference type="ChEBI" id="CHEBI:57692"/>
    </cofactor>
</comment>
<dbReference type="InterPro" id="IPR012999">
    <property type="entry name" value="Pyr_OxRdtase_I_AS"/>
</dbReference>
<dbReference type="Pfam" id="PF02852">
    <property type="entry name" value="Pyr_redox_dim"/>
    <property type="match status" value="1"/>
</dbReference>
<dbReference type="PATRIC" id="fig|797209.4.peg.2244"/>
<reference evidence="14" key="2">
    <citation type="submission" date="2016-11" db="EMBL/GenBank/DDBJ databases">
        <authorList>
            <person name="Jaros S."/>
            <person name="Januszkiewicz K."/>
            <person name="Wedrychowicz H."/>
        </authorList>
    </citation>
    <scope>NUCLEOTIDE SEQUENCE [LARGE SCALE GENOMIC DNA]</scope>
    <source>
        <strain evidence="14">DX253</strain>
    </source>
</reference>
<proteinExistence type="inferred from homology"/>
<feature type="compositionally biased region" description="Gly residues" evidence="10">
    <location>
        <begin position="255"/>
        <end position="265"/>
    </location>
</feature>
<dbReference type="Proteomes" id="UP000184203">
    <property type="component" value="Unassembled WGS sequence"/>
</dbReference>
<dbReference type="eggNOG" id="arCOG01068">
    <property type="taxonomic scope" value="Archaea"/>
</dbReference>
<sequence length="482" mass="52280">MTTHVVIIGAYGSAGVAVAQSLAEDPTVRLTLVDDGDPGGGLCILRGCMPSKEVLSAASHRYQARHDPRLSGTPEVDLESVVELKNDHVLGFAEHRRAAVHDLAERENVAFYHDTARLVDDHTVEIDGREIEADYVVIATGSKVNVPDLPGMNDVDYMTSADVLDATEFPDSGVVMGFGYTGLELVPYLSEAAGMDLTVIEHDEHPLDEADSPFGDELLDIYREEFGIEILTRTYEKRVESTGDGVQLHVEQRGSGNGGRNGGGGRDGDGESRTIDADELFLFTGRRPNLDGLGLENTALEFGGGWVEDTMQARDDPRTFVVGDVNGKEPILHVAKEQGFKAAENILAHARGDDLEPYENVRHHVIFSAVGVYPFARVGLSETAAEATGRNYVAVSRRAADDGVFKTKQASRGLAKLVADADDGTVLGYQGLHYHADVMAKTMQVVIERGMDVRDVPDRAYHPTTPEILDGLLRDASERVEE</sequence>
<evidence type="ECO:0000313" key="16">
    <source>
        <dbReference type="Proteomes" id="UP000184203"/>
    </source>
</evidence>
<dbReference type="OrthoDB" id="27922at2157"/>
<evidence type="ECO:0000256" key="4">
    <source>
        <dbReference type="ARBA" id="ARBA00022827"/>
    </source>
</evidence>
<evidence type="ECO:0000256" key="10">
    <source>
        <dbReference type="SAM" id="MobiDB-lite"/>
    </source>
</evidence>
<feature type="domain" description="FAD/NAD(P)-binding" evidence="12">
    <location>
        <begin position="4"/>
        <end position="339"/>
    </location>
</feature>
<dbReference type="Gene3D" id="3.30.390.30">
    <property type="match status" value="1"/>
</dbReference>
<evidence type="ECO:0000256" key="9">
    <source>
        <dbReference type="RuleBase" id="RU003691"/>
    </source>
</evidence>
<evidence type="ECO:0000313" key="13">
    <source>
        <dbReference type="EMBL" id="EFW92082.1"/>
    </source>
</evidence>
<evidence type="ECO:0000313" key="15">
    <source>
        <dbReference type="Proteomes" id="UP000003751"/>
    </source>
</evidence>
<dbReference type="AlphaFoldDB" id="E7QU03"/>
<evidence type="ECO:0000256" key="2">
    <source>
        <dbReference type="ARBA" id="ARBA00007532"/>
    </source>
</evidence>
<evidence type="ECO:0000256" key="8">
    <source>
        <dbReference type="ARBA" id="ARBA00023284"/>
    </source>
</evidence>
<dbReference type="Pfam" id="PF07992">
    <property type="entry name" value="Pyr_redox_2"/>
    <property type="match status" value="1"/>
</dbReference>
<dbReference type="InterPro" id="IPR036188">
    <property type="entry name" value="FAD/NAD-bd_sf"/>
</dbReference>
<dbReference type="Gene3D" id="3.50.50.60">
    <property type="entry name" value="FAD/NAD(P)-binding domain"/>
    <property type="match status" value="2"/>
</dbReference>
<keyword evidence="3 9" id="KW-0285">Flavoprotein</keyword>
<comment type="similarity">
    <text evidence="2 9">Belongs to the class-I pyridine nucleotide-disulfide oxidoreductase family.</text>
</comment>
<dbReference type="InterPro" id="IPR016156">
    <property type="entry name" value="FAD/NAD-linked_Rdtase_dimer_sf"/>
</dbReference>
<dbReference type="Proteomes" id="UP000003751">
    <property type="component" value="Unassembled WGS sequence"/>
</dbReference>
<dbReference type="PANTHER" id="PTHR43014">
    <property type="entry name" value="MERCURIC REDUCTASE"/>
    <property type="match status" value="1"/>
</dbReference>
<feature type="region of interest" description="Disordered" evidence="10">
    <location>
        <begin position="249"/>
        <end position="272"/>
    </location>
</feature>
<evidence type="ECO:0000256" key="1">
    <source>
        <dbReference type="ARBA" id="ARBA00001974"/>
    </source>
</evidence>
<dbReference type="PRINTS" id="PR00368">
    <property type="entry name" value="FADPNR"/>
</dbReference>
<dbReference type="RefSeq" id="WP_007979852.1">
    <property type="nucleotide sequence ID" value="NZ_AEMG01000009.1"/>
</dbReference>
<evidence type="ECO:0000313" key="14">
    <source>
        <dbReference type="EMBL" id="SHK87978.1"/>
    </source>
</evidence>
<keyword evidence="7" id="KW-1015">Disulfide bond</keyword>
<dbReference type="InterPro" id="IPR023753">
    <property type="entry name" value="FAD/NAD-binding_dom"/>
</dbReference>
<gene>
    <name evidence="14" type="ORF">SAMN05444342_2489</name>
    <name evidence="13" type="ORF">ZOD2009_11415</name>
</gene>
<dbReference type="SUPFAM" id="SSF55424">
    <property type="entry name" value="FAD/NAD-linked reductases, dimerisation (C-terminal) domain"/>
    <property type="match status" value="1"/>
</dbReference>
<dbReference type="GO" id="GO:0016668">
    <property type="term" value="F:oxidoreductase activity, acting on a sulfur group of donors, NAD(P) as acceptor"/>
    <property type="evidence" value="ECO:0007669"/>
    <property type="project" value="InterPro"/>
</dbReference>
<feature type="domain" description="Pyridine nucleotide-disulphide oxidoreductase dimerisation" evidence="11">
    <location>
        <begin position="373"/>
        <end position="468"/>
    </location>
</feature>
<dbReference type="PANTHER" id="PTHR43014:SF5">
    <property type="entry name" value="GLUTATHIONE REDUCTASE (NADPH)"/>
    <property type="match status" value="1"/>
</dbReference>
<dbReference type="PROSITE" id="PS00076">
    <property type="entry name" value="PYRIDINE_REDOX_1"/>
    <property type="match status" value="1"/>
</dbReference>
<dbReference type="InterPro" id="IPR004099">
    <property type="entry name" value="Pyr_nucl-diS_OxRdtase_dimer"/>
</dbReference>
<evidence type="ECO:0000256" key="5">
    <source>
        <dbReference type="ARBA" id="ARBA00022857"/>
    </source>
</evidence>
<dbReference type="STRING" id="797209.GCA_000376445_02511"/>
<keyword evidence="5" id="KW-0521">NADP</keyword>
<organism evidence="13 15">
    <name type="scientific">Haladaptatus paucihalophilus DX253</name>
    <dbReference type="NCBI Taxonomy" id="797209"/>
    <lineage>
        <taxon>Archaea</taxon>
        <taxon>Methanobacteriati</taxon>
        <taxon>Methanobacteriota</taxon>
        <taxon>Stenosarchaea group</taxon>
        <taxon>Halobacteria</taxon>
        <taxon>Halobacteriales</taxon>
        <taxon>Haladaptataceae</taxon>
        <taxon>Haladaptatus</taxon>
    </lineage>
</organism>
<reference evidence="13 15" key="1">
    <citation type="journal article" date="2014" name="ISME J.">
        <title>Trehalose/2-sulfotrehalose biosynthesis and glycine-betaine uptake are widely spread mechanisms for osmoadaptation in the Halobacteriales.</title>
        <authorList>
            <person name="Youssef N.H."/>
            <person name="Savage-Ashlock K.N."/>
            <person name="McCully A.L."/>
            <person name="Luedtke B."/>
            <person name="Shaw E.I."/>
            <person name="Hoff W.D."/>
            <person name="Elshahed M.S."/>
        </authorList>
    </citation>
    <scope>NUCLEOTIDE SEQUENCE [LARGE SCALE GENOMIC DNA]</scope>
    <source>
        <strain evidence="13 15">DX253</strain>
    </source>
</reference>
<evidence type="ECO:0000259" key="11">
    <source>
        <dbReference type="Pfam" id="PF02852"/>
    </source>
</evidence>
<keyword evidence="8 9" id="KW-0676">Redox-active center</keyword>
<evidence type="ECO:0000256" key="3">
    <source>
        <dbReference type="ARBA" id="ARBA00022630"/>
    </source>
</evidence>
<dbReference type="PRINTS" id="PR00411">
    <property type="entry name" value="PNDRDTASEI"/>
</dbReference>
<evidence type="ECO:0000256" key="6">
    <source>
        <dbReference type="ARBA" id="ARBA00023002"/>
    </source>
</evidence>
<evidence type="ECO:0000256" key="7">
    <source>
        <dbReference type="ARBA" id="ARBA00023157"/>
    </source>
</evidence>
<reference evidence="16" key="3">
    <citation type="submission" date="2016-11" db="EMBL/GenBank/DDBJ databases">
        <authorList>
            <person name="Varghese N."/>
            <person name="Submissions S."/>
        </authorList>
    </citation>
    <scope>NUCLEOTIDE SEQUENCE [LARGE SCALE GENOMIC DNA]</scope>
    <source>
        <strain evidence="16">DX253</strain>
    </source>
</reference>
<evidence type="ECO:0000259" key="12">
    <source>
        <dbReference type="Pfam" id="PF07992"/>
    </source>
</evidence>
<keyword evidence="16" id="KW-1185">Reference proteome</keyword>
<dbReference type="SUPFAM" id="SSF51905">
    <property type="entry name" value="FAD/NAD(P)-binding domain"/>
    <property type="match status" value="1"/>
</dbReference>
<keyword evidence="4 9" id="KW-0274">FAD</keyword>
<accession>E7QU03</accession>
<protein>
    <submittedName>
        <fullName evidence="14">Dihydrolipoamide dehydrogenase</fullName>
    </submittedName>
    <submittedName>
        <fullName evidence="13">Pyridine nucleotide-disulfide oxidoreductase dimerization region</fullName>
    </submittedName>
</protein>